<evidence type="ECO:0000313" key="4">
    <source>
        <dbReference type="Proteomes" id="UP001596044"/>
    </source>
</evidence>
<dbReference type="EMBL" id="JBHSMJ010000065">
    <property type="protein sequence ID" value="MFC5453064.1"/>
    <property type="molecule type" value="Genomic_DNA"/>
</dbReference>
<dbReference type="PROSITE" id="PS50006">
    <property type="entry name" value="FHA_DOMAIN"/>
    <property type="match status" value="1"/>
</dbReference>
<dbReference type="InterPro" id="IPR008984">
    <property type="entry name" value="SMAD_FHA_dom_sf"/>
</dbReference>
<feature type="transmembrane region" description="Helical" evidence="1">
    <location>
        <begin position="305"/>
        <end position="326"/>
    </location>
</feature>
<proteinExistence type="predicted"/>
<keyword evidence="4" id="KW-1185">Reference proteome</keyword>
<dbReference type="SMART" id="SM00240">
    <property type="entry name" value="FHA"/>
    <property type="match status" value="1"/>
</dbReference>
<feature type="transmembrane region" description="Helical" evidence="1">
    <location>
        <begin position="275"/>
        <end position="293"/>
    </location>
</feature>
<dbReference type="InterPro" id="IPR000253">
    <property type="entry name" value="FHA_dom"/>
</dbReference>
<reference evidence="4" key="1">
    <citation type="journal article" date="2019" name="Int. J. Syst. Evol. Microbiol.">
        <title>The Global Catalogue of Microorganisms (GCM) 10K type strain sequencing project: providing services to taxonomists for standard genome sequencing and annotation.</title>
        <authorList>
            <consortium name="The Broad Institute Genomics Platform"/>
            <consortium name="The Broad Institute Genome Sequencing Center for Infectious Disease"/>
            <person name="Wu L."/>
            <person name="Ma J."/>
        </authorList>
    </citation>
    <scope>NUCLEOTIDE SEQUENCE [LARGE SCALE GENOMIC DNA]</scope>
    <source>
        <strain evidence="4">KACC 11904</strain>
    </source>
</reference>
<keyword evidence="1" id="KW-0812">Transmembrane</keyword>
<evidence type="ECO:0000259" key="2">
    <source>
        <dbReference type="PROSITE" id="PS50006"/>
    </source>
</evidence>
<organism evidence="3 4">
    <name type="scientific">Paenibacillus aestuarii</name>
    <dbReference type="NCBI Taxonomy" id="516965"/>
    <lineage>
        <taxon>Bacteria</taxon>
        <taxon>Bacillati</taxon>
        <taxon>Bacillota</taxon>
        <taxon>Bacilli</taxon>
        <taxon>Bacillales</taxon>
        <taxon>Paenibacillaceae</taxon>
        <taxon>Paenibacillus</taxon>
    </lineage>
</organism>
<dbReference type="SUPFAM" id="SSF49879">
    <property type="entry name" value="SMAD/FHA domain"/>
    <property type="match status" value="1"/>
</dbReference>
<evidence type="ECO:0000313" key="3">
    <source>
        <dbReference type="EMBL" id="MFC5453064.1"/>
    </source>
</evidence>
<dbReference type="InterPro" id="IPR050923">
    <property type="entry name" value="Cell_Proc_Reg/RNA_Proc"/>
</dbReference>
<name>A0ABW0KID1_9BACL</name>
<keyword evidence="1" id="KW-0472">Membrane</keyword>
<evidence type="ECO:0000256" key="1">
    <source>
        <dbReference type="SAM" id="Phobius"/>
    </source>
</evidence>
<dbReference type="Gene3D" id="2.60.200.20">
    <property type="match status" value="1"/>
</dbReference>
<dbReference type="PANTHER" id="PTHR23308">
    <property type="entry name" value="NUCLEAR INHIBITOR OF PROTEIN PHOSPHATASE-1"/>
    <property type="match status" value="1"/>
</dbReference>
<feature type="domain" description="FHA" evidence="2">
    <location>
        <begin position="416"/>
        <end position="467"/>
    </location>
</feature>
<dbReference type="InterPro" id="IPR045962">
    <property type="entry name" value="DUF6382"/>
</dbReference>
<gene>
    <name evidence="3" type="ORF">ACFPOG_33150</name>
</gene>
<dbReference type="Pfam" id="PF00498">
    <property type="entry name" value="FHA"/>
    <property type="match status" value="1"/>
</dbReference>
<dbReference type="RefSeq" id="WP_270879317.1">
    <property type="nucleotide sequence ID" value="NZ_JAQFVF010000023.1"/>
</dbReference>
<dbReference type="Pfam" id="PF19909">
    <property type="entry name" value="DUF6382"/>
    <property type="match status" value="1"/>
</dbReference>
<accession>A0ABW0KID1</accession>
<comment type="caution">
    <text evidence="3">The sequence shown here is derived from an EMBL/GenBank/DDBJ whole genome shotgun (WGS) entry which is preliminary data.</text>
</comment>
<dbReference type="CDD" id="cd00060">
    <property type="entry name" value="FHA"/>
    <property type="match status" value="1"/>
</dbReference>
<dbReference type="Proteomes" id="UP001596044">
    <property type="component" value="Unassembled WGS sequence"/>
</dbReference>
<sequence length="493" mass="56727">MNQEIFGLKYDFIYRQGHYMELYQDEGIAPEQLSALQLRMLEANQVPHLLPFEVREFDNRLSLLYKLSPRRMLNQALKNESLNQQNFAKLFYAIISALEESHHYMLHQDGYVMKENFIFLGVDWSDVYLTYVPLTHIDEGGRQLEDFGLLMERIADKVRDEDLPHVKSMIEEMSLIHDHSRLKEKLLARMQPPQAEKQSERNHFQGNRNELTAVQGLKSQQSVESPIYRGLPKPVLNQQPRLTPMPSEIYAPANEPLHMTNTKASFLKLSNRSQLIVAAVCFLLVAFLWKNYMTYPADATLRFTVGLTLLFADICFIVTFIGIPLLKREQSVKQAPSRHQDILIEQKLQISEADQQVSVEEYYRNLHMHTTLLNPSEPDQTVYLGLNNHMTRAPEIILEYIKEGQSQSVHITSKRFTIGRGEKGKLDHVIDVPGVSRMHAEINQLEGTYELIDLGSTNGTSVNEQALAAHQPYVLQDGDVIRIASVELIFRLK</sequence>
<keyword evidence="1" id="KW-1133">Transmembrane helix</keyword>
<protein>
    <submittedName>
        <fullName evidence="3">DUF6382 domain-containing protein</fullName>
    </submittedName>
</protein>